<organism evidence="2 3">
    <name type="scientific">Leptotrombidium deliense</name>
    <dbReference type="NCBI Taxonomy" id="299467"/>
    <lineage>
        <taxon>Eukaryota</taxon>
        <taxon>Metazoa</taxon>
        <taxon>Ecdysozoa</taxon>
        <taxon>Arthropoda</taxon>
        <taxon>Chelicerata</taxon>
        <taxon>Arachnida</taxon>
        <taxon>Acari</taxon>
        <taxon>Acariformes</taxon>
        <taxon>Trombidiformes</taxon>
        <taxon>Prostigmata</taxon>
        <taxon>Anystina</taxon>
        <taxon>Parasitengona</taxon>
        <taxon>Trombiculoidea</taxon>
        <taxon>Trombiculidae</taxon>
        <taxon>Leptotrombidium</taxon>
    </lineage>
</organism>
<dbReference type="EMBL" id="NCKV01012913">
    <property type="protein sequence ID" value="RWS21291.1"/>
    <property type="molecule type" value="Genomic_DNA"/>
</dbReference>
<dbReference type="PANTHER" id="PTHR43157">
    <property type="entry name" value="PHOSPHATIDYLINOSITOL-GLYCAN BIOSYNTHESIS CLASS F PROTEIN-RELATED"/>
    <property type="match status" value="1"/>
</dbReference>
<accession>A0A443S1E5</accession>
<dbReference type="GO" id="GO:0016491">
    <property type="term" value="F:oxidoreductase activity"/>
    <property type="evidence" value="ECO:0007669"/>
    <property type="project" value="UniProtKB-KW"/>
</dbReference>
<dbReference type="InterPro" id="IPR036291">
    <property type="entry name" value="NAD(P)-bd_dom_sf"/>
</dbReference>
<comment type="caution">
    <text evidence="2">The sequence shown here is derived from an EMBL/GenBank/DDBJ whole genome shotgun (WGS) entry which is preliminary data.</text>
</comment>
<evidence type="ECO:0000256" key="1">
    <source>
        <dbReference type="ARBA" id="ARBA00023002"/>
    </source>
</evidence>
<dbReference type="AlphaFoldDB" id="A0A443S1E5"/>
<dbReference type="Gene3D" id="3.40.50.720">
    <property type="entry name" value="NAD(P)-binding Rossmann-like Domain"/>
    <property type="match status" value="1"/>
</dbReference>
<sequence>MCSVNIKYNQYVTVNNLCAIFKETGFVGCGASFLLYKLKKRQNFVASFSGANLLKYLTTLVHTRLNAMQAFNLPTIQEFGDIRQRSRKCQSTARLDGKTAIITGGNSGIGKETAIDLSKRVIVF</sequence>
<evidence type="ECO:0000313" key="3">
    <source>
        <dbReference type="Proteomes" id="UP000288716"/>
    </source>
</evidence>
<keyword evidence="3" id="KW-1185">Reference proteome</keyword>
<keyword evidence="1" id="KW-0560">Oxidoreductase</keyword>
<gene>
    <name evidence="2" type="ORF">B4U80_14162</name>
</gene>
<dbReference type="OrthoDB" id="6374705at2759"/>
<name>A0A443S1E5_9ACAR</name>
<protein>
    <submittedName>
        <fullName evidence="2">Retinol dehydrogenase 13-like protein</fullName>
    </submittedName>
</protein>
<reference evidence="2 3" key="1">
    <citation type="journal article" date="2018" name="Gigascience">
        <title>Genomes of trombidid mites reveal novel predicted allergens and laterally-transferred genes associated with secondary metabolism.</title>
        <authorList>
            <person name="Dong X."/>
            <person name="Chaisiri K."/>
            <person name="Xia D."/>
            <person name="Armstrong S.D."/>
            <person name="Fang Y."/>
            <person name="Donnelly M.J."/>
            <person name="Kadowaki T."/>
            <person name="McGarry J.W."/>
            <person name="Darby A.C."/>
            <person name="Makepeace B.L."/>
        </authorList>
    </citation>
    <scope>NUCLEOTIDE SEQUENCE [LARGE SCALE GENOMIC DNA]</scope>
    <source>
        <strain evidence="2">UoL-UT</strain>
    </source>
</reference>
<dbReference type="SUPFAM" id="SSF51735">
    <property type="entry name" value="NAD(P)-binding Rossmann-fold domains"/>
    <property type="match status" value="1"/>
</dbReference>
<dbReference type="VEuPathDB" id="VectorBase:LDEU010749"/>
<proteinExistence type="predicted"/>
<dbReference type="PANTHER" id="PTHR43157:SF64">
    <property type="entry name" value="RETINOL DEHYDROGENASE 14"/>
    <property type="match status" value="1"/>
</dbReference>
<dbReference type="Proteomes" id="UP000288716">
    <property type="component" value="Unassembled WGS sequence"/>
</dbReference>
<evidence type="ECO:0000313" key="2">
    <source>
        <dbReference type="EMBL" id="RWS21291.1"/>
    </source>
</evidence>